<dbReference type="PRINTS" id="PR00080">
    <property type="entry name" value="SDRFAMILY"/>
</dbReference>
<name>A0AAI9K5U5_9FIRM</name>
<protein>
    <submittedName>
        <fullName evidence="5">3-ketoacyl-ACP reductase</fullName>
    </submittedName>
</protein>
<dbReference type="PANTHER" id="PTHR42879:SF2">
    <property type="entry name" value="3-OXOACYL-[ACYL-CARRIER-PROTEIN] REDUCTASE FABG"/>
    <property type="match status" value="1"/>
</dbReference>
<dbReference type="Proteomes" id="UP000660047">
    <property type="component" value="Unassembled WGS sequence"/>
</dbReference>
<dbReference type="InterPro" id="IPR020904">
    <property type="entry name" value="Sc_DH/Rdtase_CS"/>
</dbReference>
<evidence type="ECO:0000256" key="1">
    <source>
        <dbReference type="ARBA" id="ARBA00006484"/>
    </source>
</evidence>
<dbReference type="SUPFAM" id="SSF51735">
    <property type="entry name" value="NAD(P)-binding Rossmann-fold domains"/>
    <property type="match status" value="1"/>
</dbReference>
<dbReference type="GO" id="GO:0032787">
    <property type="term" value="P:monocarboxylic acid metabolic process"/>
    <property type="evidence" value="ECO:0007669"/>
    <property type="project" value="UniProtKB-ARBA"/>
</dbReference>
<keyword evidence="2" id="KW-0560">Oxidoreductase</keyword>
<comment type="similarity">
    <text evidence="1 4">Belongs to the short-chain dehydrogenases/reductases (SDR) family.</text>
</comment>
<gene>
    <name evidence="5" type="primary">fabG_2</name>
    <name evidence="5" type="ORF">COEU31_23810</name>
</gene>
<dbReference type="EMBL" id="BLYL01000016">
    <property type="protein sequence ID" value="GFO95335.1"/>
    <property type="molecule type" value="Genomic_DNA"/>
</dbReference>
<evidence type="ECO:0000256" key="2">
    <source>
        <dbReference type="ARBA" id="ARBA00023002"/>
    </source>
</evidence>
<comment type="caution">
    <text evidence="5">The sequence shown here is derived from an EMBL/GenBank/DDBJ whole genome shotgun (WGS) entry which is preliminary data.</text>
</comment>
<dbReference type="PROSITE" id="PS00061">
    <property type="entry name" value="ADH_SHORT"/>
    <property type="match status" value="1"/>
</dbReference>
<dbReference type="InterPro" id="IPR036291">
    <property type="entry name" value="NAD(P)-bd_dom_sf"/>
</dbReference>
<dbReference type="GO" id="GO:0008202">
    <property type="term" value="P:steroid metabolic process"/>
    <property type="evidence" value="ECO:0007669"/>
    <property type="project" value="UniProtKB-KW"/>
</dbReference>
<dbReference type="InterPro" id="IPR050259">
    <property type="entry name" value="SDR"/>
</dbReference>
<reference evidence="5" key="1">
    <citation type="submission" date="2020-06" db="EMBL/GenBank/DDBJ databases">
        <title>Characterization of fructooligosaccharide metabolism and fructooligosaccharide-degrading enzymes in human commensal butyrate producers.</title>
        <authorList>
            <person name="Tanno H."/>
            <person name="Fujii T."/>
            <person name="Hirano K."/>
            <person name="Maeno S."/>
            <person name="Tonozuka T."/>
            <person name="Sakamoto M."/>
            <person name="Ohkuma M."/>
            <person name="Tochio T."/>
            <person name="Endo A."/>
        </authorList>
    </citation>
    <scope>NUCLEOTIDE SEQUENCE</scope>
    <source>
        <strain evidence="5">JCM 31265</strain>
    </source>
</reference>
<dbReference type="FunFam" id="3.40.50.720:FF:000173">
    <property type="entry name" value="3-oxoacyl-[acyl-carrier protein] reductase"/>
    <property type="match status" value="1"/>
</dbReference>
<keyword evidence="3" id="KW-0753">Steroid metabolism</keyword>
<dbReference type="Pfam" id="PF00106">
    <property type="entry name" value="adh_short"/>
    <property type="match status" value="1"/>
</dbReference>
<dbReference type="CDD" id="cd05233">
    <property type="entry name" value="SDR_c"/>
    <property type="match status" value="1"/>
</dbReference>
<dbReference type="RefSeq" id="WP_055224594.1">
    <property type="nucleotide sequence ID" value="NZ_BLYL01000016.1"/>
</dbReference>
<dbReference type="PRINTS" id="PR00081">
    <property type="entry name" value="GDHRDH"/>
</dbReference>
<evidence type="ECO:0000313" key="5">
    <source>
        <dbReference type="EMBL" id="GFO95335.1"/>
    </source>
</evidence>
<dbReference type="GO" id="GO:0016491">
    <property type="term" value="F:oxidoreductase activity"/>
    <property type="evidence" value="ECO:0007669"/>
    <property type="project" value="UniProtKB-KW"/>
</dbReference>
<evidence type="ECO:0000313" key="6">
    <source>
        <dbReference type="Proteomes" id="UP000660047"/>
    </source>
</evidence>
<dbReference type="AlphaFoldDB" id="A0AAI9K5U5"/>
<sequence>MKTAIIIGASTGIGRATALALSSKYNSISITSFKHKEELLSLRDELMAKGCICYCETGDAGDMEFMEKFIQNTIDHLGNDIDLLINNAGISYVGLINDMTAQDFDRTMKSNVYSVFNSCRLVVPHMIQHHKGHIINISSVWGNVGASCEVAYSASKGAVNSFSKALGKELAPSGITVNAIAFGAIDTSMNGHLSPEERQMLEDEIPAGRMAIPSEAADFIVHIAECGEYLNGQVITFDGAWQ</sequence>
<dbReference type="Gene3D" id="3.40.50.720">
    <property type="entry name" value="NAD(P)-binding Rossmann-like Domain"/>
    <property type="match status" value="1"/>
</dbReference>
<dbReference type="InterPro" id="IPR002347">
    <property type="entry name" value="SDR_fam"/>
</dbReference>
<dbReference type="PANTHER" id="PTHR42879">
    <property type="entry name" value="3-OXOACYL-(ACYL-CARRIER-PROTEIN) REDUCTASE"/>
    <property type="match status" value="1"/>
</dbReference>
<evidence type="ECO:0000256" key="3">
    <source>
        <dbReference type="ARBA" id="ARBA00023221"/>
    </source>
</evidence>
<proteinExistence type="inferred from homology"/>
<keyword evidence="3" id="KW-0443">Lipid metabolism</keyword>
<evidence type="ECO:0000256" key="4">
    <source>
        <dbReference type="RuleBase" id="RU000363"/>
    </source>
</evidence>
<accession>A0AAI9K5U5</accession>
<organism evidence="5 6">
    <name type="scientific">Coprococcus eutactus</name>
    <dbReference type="NCBI Taxonomy" id="33043"/>
    <lineage>
        <taxon>Bacteria</taxon>
        <taxon>Bacillati</taxon>
        <taxon>Bacillota</taxon>
        <taxon>Clostridia</taxon>
        <taxon>Lachnospirales</taxon>
        <taxon>Lachnospiraceae</taxon>
        <taxon>Coprococcus</taxon>
    </lineage>
</organism>